<dbReference type="Pfam" id="PF05135">
    <property type="entry name" value="Phage_connect_1"/>
    <property type="match status" value="1"/>
</dbReference>
<dbReference type="EMBL" id="FPLD01000129">
    <property type="protein sequence ID" value="SGZ16468.1"/>
    <property type="molecule type" value="Genomic_DNA"/>
</dbReference>
<evidence type="ECO:0000313" key="1">
    <source>
        <dbReference type="EMBL" id="SGZ16468.1"/>
    </source>
</evidence>
<reference evidence="1 2" key="1">
    <citation type="submission" date="2016-11" db="EMBL/GenBank/DDBJ databases">
        <authorList>
            <person name="Jaros S."/>
            <person name="Januszkiewicz K."/>
            <person name="Wedrychowicz H."/>
        </authorList>
    </citation>
    <scope>NUCLEOTIDE SEQUENCE [LARGE SCALE GENOMIC DNA]</scope>
    <source>
        <strain evidence="1">NVI 5450</strain>
    </source>
</reference>
<gene>
    <name evidence="1" type="ORF">NVI5450_4330</name>
</gene>
<name>A0A1L0C6K0_9GAMM</name>
<evidence type="ECO:0000313" key="2">
    <source>
        <dbReference type="Proteomes" id="UP000183794"/>
    </source>
</evidence>
<protein>
    <submittedName>
        <fullName evidence="1">Uncharacterized protein</fullName>
    </submittedName>
</protein>
<dbReference type="InterPro" id="IPR021146">
    <property type="entry name" value="Phage_gp6-like_head-tail"/>
</dbReference>
<accession>A0A1L0C6K0</accession>
<dbReference type="RefSeq" id="WP_075518468.1">
    <property type="nucleotide sequence ID" value="NZ_FPLD01000129.1"/>
</dbReference>
<dbReference type="Proteomes" id="UP000183794">
    <property type="component" value="Unassembled WGS sequence"/>
</dbReference>
<dbReference type="AlphaFoldDB" id="A0A1L0C6K0"/>
<sequence>MFVITNTSLECPVELYDVKNHLRIDHDEDDYYLHDLINTAVLLAEHQTNRRIRFSTAQGYIDNTKGCVFLPYGNTSIVGVQANGSQLAAPNDFIAGADCIVFRRDYKDVVIDFDCGWSVNDTPADIRHAILMLVGTMYEQRQDITAGFQTFKAQFSSKLLLQHYKLWS</sequence>
<organism evidence="1 2">
    <name type="scientific">Moritella viscosa</name>
    <dbReference type="NCBI Taxonomy" id="80854"/>
    <lineage>
        <taxon>Bacteria</taxon>
        <taxon>Pseudomonadati</taxon>
        <taxon>Pseudomonadota</taxon>
        <taxon>Gammaproteobacteria</taxon>
        <taxon>Alteromonadales</taxon>
        <taxon>Moritellaceae</taxon>
        <taxon>Moritella</taxon>
    </lineage>
</organism>
<dbReference type="Gene3D" id="1.10.3230.30">
    <property type="entry name" value="Phage gp6-like head-tail connector protein"/>
    <property type="match status" value="1"/>
</dbReference>
<proteinExistence type="predicted"/>
<dbReference type="InterPro" id="IPR006450">
    <property type="entry name" value="Phage_HK97_gp6-like"/>
</dbReference>
<dbReference type="NCBIfam" id="TIGR01560">
    <property type="entry name" value="put_DNA_pack"/>
    <property type="match status" value="1"/>
</dbReference>
<dbReference type="CDD" id="cd08054">
    <property type="entry name" value="gp6"/>
    <property type="match status" value="1"/>
</dbReference>